<evidence type="ECO:0000313" key="1">
    <source>
        <dbReference type="EMBL" id="KAK4776306.1"/>
    </source>
</evidence>
<keyword evidence="2" id="KW-1185">Reference proteome</keyword>
<protein>
    <submittedName>
        <fullName evidence="1">Uncharacterized protein</fullName>
    </submittedName>
</protein>
<dbReference type="GO" id="GO:0005881">
    <property type="term" value="C:cytoplasmic microtubule"/>
    <property type="evidence" value="ECO:0007669"/>
    <property type="project" value="TreeGrafter"/>
</dbReference>
<dbReference type="PANTHER" id="PTHR21567">
    <property type="entry name" value="CLASP"/>
    <property type="match status" value="1"/>
</dbReference>
<dbReference type="SUPFAM" id="SSF48371">
    <property type="entry name" value="ARM repeat"/>
    <property type="match status" value="1"/>
</dbReference>
<dbReference type="GO" id="GO:0008017">
    <property type="term" value="F:microtubule binding"/>
    <property type="evidence" value="ECO:0007669"/>
    <property type="project" value="TreeGrafter"/>
</dbReference>
<comment type="caution">
    <text evidence="1">The sequence shown here is derived from an EMBL/GenBank/DDBJ whole genome shotgun (WGS) entry which is preliminary data.</text>
</comment>
<dbReference type="InterPro" id="IPR016024">
    <property type="entry name" value="ARM-type_fold"/>
</dbReference>
<name>A0AAN7L012_TRANT</name>
<organism evidence="1 2">
    <name type="scientific">Trapa natans</name>
    <name type="common">Water chestnut</name>
    <dbReference type="NCBI Taxonomy" id="22666"/>
    <lineage>
        <taxon>Eukaryota</taxon>
        <taxon>Viridiplantae</taxon>
        <taxon>Streptophyta</taxon>
        <taxon>Embryophyta</taxon>
        <taxon>Tracheophyta</taxon>
        <taxon>Spermatophyta</taxon>
        <taxon>Magnoliopsida</taxon>
        <taxon>eudicotyledons</taxon>
        <taxon>Gunneridae</taxon>
        <taxon>Pentapetalae</taxon>
        <taxon>rosids</taxon>
        <taxon>malvids</taxon>
        <taxon>Myrtales</taxon>
        <taxon>Lythraceae</taxon>
        <taxon>Trapa</taxon>
    </lineage>
</organism>
<dbReference type="EMBL" id="JAXQNO010000018">
    <property type="protein sequence ID" value="KAK4776306.1"/>
    <property type="molecule type" value="Genomic_DNA"/>
</dbReference>
<reference evidence="1 2" key="1">
    <citation type="journal article" date="2023" name="Hortic Res">
        <title>Pangenome of water caltrop reveals structural variations and asymmetric subgenome divergence after allopolyploidization.</title>
        <authorList>
            <person name="Zhang X."/>
            <person name="Chen Y."/>
            <person name="Wang L."/>
            <person name="Yuan Y."/>
            <person name="Fang M."/>
            <person name="Shi L."/>
            <person name="Lu R."/>
            <person name="Comes H.P."/>
            <person name="Ma Y."/>
            <person name="Chen Y."/>
            <person name="Huang G."/>
            <person name="Zhou Y."/>
            <person name="Zheng Z."/>
            <person name="Qiu Y."/>
        </authorList>
    </citation>
    <scope>NUCLEOTIDE SEQUENCE [LARGE SCALE GENOMIC DNA]</scope>
    <source>
        <strain evidence="1">F231</strain>
    </source>
</reference>
<accession>A0AAN7L012</accession>
<proteinExistence type="predicted"/>
<dbReference type="Gene3D" id="1.25.10.10">
    <property type="entry name" value="Leucine-rich Repeat Variant"/>
    <property type="match status" value="1"/>
</dbReference>
<evidence type="ECO:0000313" key="2">
    <source>
        <dbReference type="Proteomes" id="UP001346149"/>
    </source>
</evidence>
<sequence length="297" mass="33087">MSEQALKYHNMLLGSERKIESPENGTLVKKSIDNATPKLEECQRKSSAVVVPNPAIGNELTNGVGEVGTSEIEYIESEKLSDVEDADAALKNALPFLHISGVLAGLESKDWHLVCDTLNNIRRLALFRKEVMLNMVEDVITLLVKALKNPRSAVCKTGIMTSADIFFACNDELINFLDPLVISLDPSIYRGRRRVRTATTLALMDDSQWNGQRQGIPEFDESYSSKYIGYGFRLLLLLNHFVGSDLSSITPAQLIGSSFGSETRIFYEIRIQTLNPNTKLDPFRLENFVSDSGLGYF</sequence>
<dbReference type="GO" id="GO:0000226">
    <property type="term" value="P:microtubule cytoskeleton organization"/>
    <property type="evidence" value="ECO:0007669"/>
    <property type="project" value="TreeGrafter"/>
</dbReference>
<gene>
    <name evidence="1" type="ORF">SAY86_004994</name>
</gene>
<dbReference type="AlphaFoldDB" id="A0AAN7L012"/>
<dbReference type="InterPro" id="IPR011989">
    <property type="entry name" value="ARM-like"/>
</dbReference>
<dbReference type="PANTHER" id="PTHR21567:SF62">
    <property type="entry name" value="ARM REPEAT SUPERFAMILY PROTEIN"/>
    <property type="match status" value="1"/>
</dbReference>
<dbReference type="Proteomes" id="UP001346149">
    <property type="component" value="Unassembled WGS sequence"/>
</dbReference>